<dbReference type="InterPro" id="IPR003615">
    <property type="entry name" value="HNH_nuc"/>
</dbReference>
<dbReference type="Pfam" id="PF02720">
    <property type="entry name" value="DUF222"/>
    <property type="match status" value="1"/>
</dbReference>
<dbReference type="InterPro" id="IPR003870">
    <property type="entry name" value="DUF222"/>
</dbReference>
<dbReference type="Proteomes" id="UP000295573">
    <property type="component" value="Unassembled WGS sequence"/>
</dbReference>
<proteinExistence type="predicted"/>
<name>A0A4R2IST2_9ACTN</name>
<dbReference type="OrthoDB" id="4426006at2"/>
<feature type="compositionally biased region" description="Low complexity" evidence="1">
    <location>
        <begin position="220"/>
        <end position="235"/>
    </location>
</feature>
<protein>
    <submittedName>
        <fullName evidence="3">Uncharacterized protein DUF222</fullName>
    </submittedName>
</protein>
<feature type="region of interest" description="Disordered" evidence="1">
    <location>
        <begin position="211"/>
        <end position="425"/>
    </location>
</feature>
<evidence type="ECO:0000313" key="4">
    <source>
        <dbReference type="Proteomes" id="UP000295573"/>
    </source>
</evidence>
<feature type="compositionally biased region" description="Basic and acidic residues" evidence="1">
    <location>
        <begin position="266"/>
        <end position="280"/>
    </location>
</feature>
<feature type="compositionally biased region" description="Acidic residues" evidence="1">
    <location>
        <begin position="249"/>
        <end position="265"/>
    </location>
</feature>
<feature type="compositionally biased region" description="Basic and acidic residues" evidence="1">
    <location>
        <begin position="300"/>
        <end position="332"/>
    </location>
</feature>
<feature type="domain" description="DUF222" evidence="2">
    <location>
        <begin position="29"/>
        <end position="189"/>
    </location>
</feature>
<evidence type="ECO:0000256" key="1">
    <source>
        <dbReference type="SAM" id="MobiDB-lite"/>
    </source>
</evidence>
<evidence type="ECO:0000259" key="2">
    <source>
        <dbReference type="Pfam" id="PF02720"/>
    </source>
</evidence>
<reference evidence="3 4" key="1">
    <citation type="journal article" date="2015" name="Stand. Genomic Sci.">
        <title>Genomic Encyclopedia of Bacterial and Archaeal Type Strains, Phase III: the genomes of soil and plant-associated and newly described type strains.</title>
        <authorList>
            <person name="Whitman W.B."/>
            <person name="Woyke T."/>
            <person name="Klenk H.P."/>
            <person name="Zhou Y."/>
            <person name="Lilburn T.G."/>
            <person name="Beck B.J."/>
            <person name="De Vos P."/>
            <person name="Vandamme P."/>
            <person name="Eisen J.A."/>
            <person name="Garrity G."/>
            <person name="Hugenholtz P."/>
            <person name="Kyrpides N.C."/>
        </authorList>
    </citation>
    <scope>NUCLEOTIDE SEQUENCE [LARGE SCALE GENOMIC DNA]</scope>
    <source>
        <strain evidence="3 4">VKM Ac-2541</strain>
    </source>
</reference>
<accession>A0A4R2IST2</accession>
<dbReference type="RefSeq" id="WP_132150530.1">
    <property type="nucleotide sequence ID" value="NZ_SLWR01000006.1"/>
</dbReference>
<feature type="compositionally biased region" description="Acidic residues" evidence="1">
    <location>
        <begin position="351"/>
        <end position="375"/>
    </location>
</feature>
<gene>
    <name evidence="3" type="ORF">EV646_106388</name>
</gene>
<feature type="region of interest" description="Disordered" evidence="1">
    <location>
        <begin position="619"/>
        <end position="646"/>
    </location>
</feature>
<dbReference type="CDD" id="cd00085">
    <property type="entry name" value="HNHc"/>
    <property type="match status" value="1"/>
</dbReference>
<feature type="compositionally biased region" description="Acidic residues" evidence="1">
    <location>
        <begin position="392"/>
        <end position="407"/>
    </location>
</feature>
<keyword evidence="4" id="KW-1185">Reference proteome</keyword>
<evidence type="ECO:0000313" key="3">
    <source>
        <dbReference type="EMBL" id="TCO47148.1"/>
    </source>
</evidence>
<dbReference type="EMBL" id="SLWR01000006">
    <property type="protein sequence ID" value="TCO47148.1"/>
    <property type="molecule type" value="Genomic_DNA"/>
</dbReference>
<dbReference type="AlphaFoldDB" id="A0A4R2IST2"/>
<comment type="caution">
    <text evidence="3">The sequence shown here is derived from an EMBL/GenBank/DDBJ whole genome shotgun (WGS) entry which is preliminary data.</text>
</comment>
<sequence>MLPGTERLKVYGGDGCPGVAEFAPVEFGAVTRMSTGAAASFIGEALALRHRLPRIWAAVLAGNAVAWRARKIAHACLSLSLEAAAIVDRRVVGIVNTVTPTKLATIVKAAMWEADPDLARAHAEAVAKARGVYVGPSDDHGTKRFWVRAAAGDVIRFDATINDIAHALKILGDPDTLDQRRAKAIGWIADPAAAHHLLQVARYLARTLPTLQDNPGHTHTPTADRPATSTDAAPPAAAPDERPAPDDWPPPDDDTVLDDDDDDHDGDSAHGDDGHDRTAGRDWTAPADDTVPNDGVRGYGGDDRTAARDWTKPADDTDRDNGHNMDDRHAMHDSIGPDDGAVPDDSHHADDADDCDAADDATAPDDDAVPDDGGDAYDWNASYNRDGPEDWMAPDDDPGPEDWDDPDDHGTAANTGQSGLPGNEAADDAFTRRMLADSLPARLAALKQHAYSHGLAADTGQRPNRHTLYVHLTDKALATRNGVLRVEELGPLLLNQLSELLGHDQIIVKPVIDLREQVNVHSYEIPDRIRERVRLRHPVDMFPYGAAEATTRMDQDHITPYDRTGPPGPRGQTDPDNLIPLGRLHHRAKTFGGWQSRRLPTGGVEWISPHGFRFHVDHTGTHPVPPVADATDESVAEGGRDHLSGS</sequence>
<organism evidence="3 4">
    <name type="scientific">Kribbella antiqua</name>
    <dbReference type="NCBI Taxonomy" id="2512217"/>
    <lineage>
        <taxon>Bacteria</taxon>
        <taxon>Bacillati</taxon>
        <taxon>Actinomycetota</taxon>
        <taxon>Actinomycetes</taxon>
        <taxon>Propionibacteriales</taxon>
        <taxon>Kribbellaceae</taxon>
        <taxon>Kribbella</taxon>
    </lineage>
</organism>